<dbReference type="InterPro" id="IPR017871">
    <property type="entry name" value="ABC_transporter-like_CS"/>
</dbReference>
<feature type="domain" description="ABC transmembrane type-1" evidence="7">
    <location>
        <begin position="33"/>
        <end position="314"/>
    </location>
</feature>
<dbReference type="InterPro" id="IPR036640">
    <property type="entry name" value="ABC1_TM_sf"/>
</dbReference>
<accession>A0ABP6ZSC5</accession>
<evidence type="ECO:0000259" key="6">
    <source>
        <dbReference type="PROSITE" id="PS50893"/>
    </source>
</evidence>
<proteinExistence type="predicted"/>
<evidence type="ECO:0000256" key="1">
    <source>
        <dbReference type="ARBA" id="ARBA00004651"/>
    </source>
</evidence>
<feature type="domain" description="ABC transporter" evidence="6">
    <location>
        <begin position="330"/>
        <end position="564"/>
    </location>
</feature>
<dbReference type="PROSITE" id="PS50893">
    <property type="entry name" value="ABC_TRANSPORTER_2"/>
    <property type="match status" value="1"/>
</dbReference>
<evidence type="ECO:0000259" key="7">
    <source>
        <dbReference type="PROSITE" id="PS50929"/>
    </source>
</evidence>
<reference evidence="9" key="1">
    <citation type="journal article" date="2019" name="Int. J. Syst. Evol. Microbiol.">
        <title>The Global Catalogue of Microorganisms (GCM) 10K type strain sequencing project: providing services to taxonomists for standard genome sequencing and annotation.</title>
        <authorList>
            <consortium name="The Broad Institute Genomics Platform"/>
            <consortium name="The Broad Institute Genome Sequencing Center for Infectious Disease"/>
            <person name="Wu L."/>
            <person name="Ma J."/>
        </authorList>
    </citation>
    <scope>NUCLEOTIDE SEQUENCE [LARGE SCALE GENOMIC DNA]</scope>
    <source>
        <strain evidence="9">JCM 16902</strain>
    </source>
</reference>
<dbReference type="InterPro" id="IPR003439">
    <property type="entry name" value="ABC_transporter-like_ATP-bd"/>
</dbReference>
<feature type="transmembrane region" description="Helical" evidence="5">
    <location>
        <begin position="66"/>
        <end position="85"/>
    </location>
</feature>
<evidence type="ECO:0000313" key="9">
    <source>
        <dbReference type="Proteomes" id="UP001501074"/>
    </source>
</evidence>
<dbReference type="PROSITE" id="PS00211">
    <property type="entry name" value="ABC_TRANSPORTER_1"/>
    <property type="match status" value="1"/>
</dbReference>
<dbReference type="PANTHER" id="PTHR43394">
    <property type="entry name" value="ATP-DEPENDENT PERMEASE MDL1, MITOCHONDRIAL"/>
    <property type="match status" value="1"/>
</dbReference>
<dbReference type="SUPFAM" id="SSF52540">
    <property type="entry name" value="P-loop containing nucleoside triphosphate hydrolases"/>
    <property type="match status" value="1"/>
</dbReference>
<evidence type="ECO:0000256" key="4">
    <source>
        <dbReference type="ARBA" id="ARBA00023136"/>
    </source>
</evidence>
<dbReference type="InterPro" id="IPR039421">
    <property type="entry name" value="Type_1_exporter"/>
</dbReference>
<keyword evidence="8" id="KW-0547">Nucleotide-binding</keyword>
<dbReference type="Proteomes" id="UP001501074">
    <property type="component" value="Unassembled WGS sequence"/>
</dbReference>
<keyword evidence="3 5" id="KW-1133">Transmembrane helix</keyword>
<evidence type="ECO:0000256" key="5">
    <source>
        <dbReference type="SAM" id="Phobius"/>
    </source>
</evidence>
<evidence type="ECO:0000313" key="8">
    <source>
        <dbReference type="EMBL" id="GAA3616639.1"/>
    </source>
</evidence>
<evidence type="ECO:0000256" key="2">
    <source>
        <dbReference type="ARBA" id="ARBA00022692"/>
    </source>
</evidence>
<keyword evidence="2 5" id="KW-0812">Transmembrane</keyword>
<feature type="transmembrane region" description="Helical" evidence="5">
    <location>
        <begin position="171"/>
        <end position="193"/>
    </location>
</feature>
<comment type="caution">
    <text evidence="8">The sequence shown here is derived from an EMBL/GenBank/DDBJ whole genome shotgun (WGS) entry which is preliminary data.</text>
</comment>
<dbReference type="PANTHER" id="PTHR43394:SF1">
    <property type="entry name" value="ATP-BINDING CASSETTE SUB-FAMILY B MEMBER 10, MITOCHONDRIAL"/>
    <property type="match status" value="1"/>
</dbReference>
<dbReference type="Pfam" id="PF00664">
    <property type="entry name" value="ABC_membrane"/>
    <property type="match status" value="1"/>
</dbReference>
<sequence length="574" mass="60595">MITLPDPVPPRPSITSPTAYILSMARLQRRTLAGGALLGVLWMGSQAAIPLVVGNTIDAGLVARDSSALVTGCLVLVGLAFASAFSGMMRHRFAVSNWLLGALRSQHLVGHHVADHGLAVSGKVTTGEVVQAVSTDGPRFADLMDIAARGTGTVVAFGAVAVYLLRIDLAIGLFVVIGMPLLAAGLIVLIQPLQSRQSRHRAREGDLTSLGADTVAGLRVLRGIGGEDQFTARYAEHSQEVRRAGVRVAGLQALLDAAHVLLPGAFLAGLTWLAGHGVVEGRLSVGDLVTVYAVTAFLQLPLQTSTEVLSRWVRARVAAERLIGVLGRSVPTSATTDLPEPNGVLHDPPSGLTVPVGSLTALVSARPETGIEIADRLAALAPGARLGDLPLEHLPADLVRRRVVLSEADPRLFTGTLREQIDPLGRHTDEEVLGAVHTADAFDVLTGLPEGLDAPVAERGRDFSGGQRQRLALARALLLATHPDVEVLVLVEPTSAVDAHTEARIADRLHASRSGKTTLVVSSSPLVLDRCDRVVFLDEGRVGASGTHRSLLSSSPRYREVVVRSETVAEETRR</sequence>
<dbReference type="EMBL" id="BAAAZO010000006">
    <property type="protein sequence ID" value="GAA3616639.1"/>
    <property type="molecule type" value="Genomic_DNA"/>
</dbReference>
<name>A0ABP6ZSC5_9ACTN</name>
<dbReference type="Gene3D" id="3.40.50.300">
    <property type="entry name" value="P-loop containing nucleotide triphosphate hydrolases"/>
    <property type="match status" value="1"/>
</dbReference>
<dbReference type="RefSeq" id="WP_231482676.1">
    <property type="nucleotide sequence ID" value="NZ_BAAAZO010000006.1"/>
</dbReference>
<protein>
    <submittedName>
        <fullName evidence="8">ABC transporter ATP-binding protein</fullName>
    </submittedName>
</protein>
<dbReference type="PROSITE" id="PS50929">
    <property type="entry name" value="ABC_TM1F"/>
    <property type="match status" value="1"/>
</dbReference>
<gene>
    <name evidence="8" type="ORF">GCM10022223_36420</name>
</gene>
<keyword evidence="9" id="KW-1185">Reference proteome</keyword>
<feature type="transmembrane region" description="Helical" evidence="5">
    <location>
        <begin position="32"/>
        <end position="54"/>
    </location>
</feature>
<dbReference type="InterPro" id="IPR027417">
    <property type="entry name" value="P-loop_NTPase"/>
</dbReference>
<keyword evidence="4 5" id="KW-0472">Membrane</keyword>
<feature type="transmembrane region" description="Helical" evidence="5">
    <location>
        <begin position="146"/>
        <end position="165"/>
    </location>
</feature>
<dbReference type="GO" id="GO:0005524">
    <property type="term" value="F:ATP binding"/>
    <property type="evidence" value="ECO:0007669"/>
    <property type="project" value="UniProtKB-KW"/>
</dbReference>
<keyword evidence="8" id="KW-0067">ATP-binding</keyword>
<comment type="subcellular location">
    <subcellularLocation>
        <location evidence="1">Cell membrane</location>
        <topology evidence="1">Multi-pass membrane protein</topology>
    </subcellularLocation>
</comment>
<organism evidence="8 9">
    <name type="scientific">Kineosporia mesophila</name>
    <dbReference type="NCBI Taxonomy" id="566012"/>
    <lineage>
        <taxon>Bacteria</taxon>
        <taxon>Bacillati</taxon>
        <taxon>Actinomycetota</taxon>
        <taxon>Actinomycetes</taxon>
        <taxon>Kineosporiales</taxon>
        <taxon>Kineosporiaceae</taxon>
        <taxon>Kineosporia</taxon>
    </lineage>
</organism>
<dbReference type="CDD" id="cd07346">
    <property type="entry name" value="ABC_6TM_exporters"/>
    <property type="match status" value="1"/>
</dbReference>
<evidence type="ECO:0000256" key="3">
    <source>
        <dbReference type="ARBA" id="ARBA00022989"/>
    </source>
</evidence>
<dbReference type="SUPFAM" id="SSF90123">
    <property type="entry name" value="ABC transporter transmembrane region"/>
    <property type="match status" value="1"/>
</dbReference>
<dbReference type="InterPro" id="IPR011527">
    <property type="entry name" value="ABC1_TM_dom"/>
</dbReference>
<dbReference type="Gene3D" id="1.20.1560.10">
    <property type="entry name" value="ABC transporter type 1, transmembrane domain"/>
    <property type="match status" value="1"/>
</dbReference>